<reference evidence="3" key="1">
    <citation type="journal article" date="2011" name="PLoS Genet.">
        <title>Genomic analysis of the necrotrophic fungal pathogens Sclerotinia sclerotiorum and Botrytis cinerea.</title>
        <authorList>
            <person name="Amselem J."/>
            <person name="Cuomo C.A."/>
            <person name="van Kan J.A."/>
            <person name="Viaud M."/>
            <person name="Benito E.P."/>
            <person name="Couloux A."/>
            <person name="Coutinho P.M."/>
            <person name="de Vries R.P."/>
            <person name="Dyer P.S."/>
            <person name="Fillinger S."/>
            <person name="Fournier E."/>
            <person name="Gout L."/>
            <person name="Hahn M."/>
            <person name="Kohn L."/>
            <person name="Lapalu N."/>
            <person name="Plummer K.M."/>
            <person name="Pradier J.M."/>
            <person name="Quevillon E."/>
            <person name="Sharon A."/>
            <person name="Simon A."/>
            <person name="ten Have A."/>
            <person name="Tudzynski B."/>
            <person name="Tudzynski P."/>
            <person name="Wincker P."/>
            <person name="Andrew M."/>
            <person name="Anthouard V."/>
            <person name="Beever R.E."/>
            <person name="Beffa R."/>
            <person name="Benoit I."/>
            <person name="Bouzid O."/>
            <person name="Brault B."/>
            <person name="Chen Z."/>
            <person name="Choquer M."/>
            <person name="Collemare J."/>
            <person name="Cotton P."/>
            <person name="Danchin E.G."/>
            <person name="Da Silva C."/>
            <person name="Gautier A."/>
            <person name="Giraud C."/>
            <person name="Giraud T."/>
            <person name="Gonzalez C."/>
            <person name="Grossetete S."/>
            <person name="Guldener U."/>
            <person name="Henrissat B."/>
            <person name="Howlett B.J."/>
            <person name="Kodira C."/>
            <person name="Kretschmer M."/>
            <person name="Lappartient A."/>
            <person name="Leroch M."/>
            <person name="Levis C."/>
            <person name="Mauceli E."/>
            <person name="Neuveglise C."/>
            <person name="Oeser B."/>
            <person name="Pearson M."/>
            <person name="Poulain J."/>
            <person name="Poussereau N."/>
            <person name="Quesneville H."/>
            <person name="Rascle C."/>
            <person name="Schumacher J."/>
            <person name="Segurens B."/>
            <person name="Sexton A."/>
            <person name="Silva E."/>
            <person name="Sirven C."/>
            <person name="Soanes D.M."/>
            <person name="Talbot N.J."/>
            <person name="Templeton M."/>
            <person name="Yandava C."/>
            <person name="Yarden O."/>
            <person name="Zeng Q."/>
            <person name="Rollins J.A."/>
            <person name="Lebrun M.H."/>
            <person name="Dickman M."/>
        </authorList>
    </citation>
    <scope>NUCLEOTIDE SEQUENCE [LARGE SCALE GENOMIC DNA]</scope>
    <source>
        <strain evidence="3">T4</strain>
    </source>
</reference>
<feature type="compositionally biased region" description="Polar residues" evidence="1">
    <location>
        <begin position="10"/>
        <end position="20"/>
    </location>
</feature>
<protein>
    <submittedName>
        <fullName evidence="2">Uncharacterized protein</fullName>
    </submittedName>
</protein>
<dbReference type="EMBL" id="FQ790358">
    <property type="protein sequence ID" value="CCD55873.1"/>
    <property type="molecule type" value="Genomic_DNA"/>
</dbReference>
<dbReference type="AlphaFoldDB" id="G2YW75"/>
<feature type="region of interest" description="Disordered" evidence="1">
    <location>
        <begin position="179"/>
        <end position="205"/>
    </location>
</feature>
<feature type="region of interest" description="Disordered" evidence="1">
    <location>
        <begin position="1"/>
        <end position="22"/>
    </location>
</feature>
<dbReference type="OrthoDB" id="3464356at2759"/>
<accession>G2YW75</accession>
<evidence type="ECO:0000256" key="1">
    <source>
        <dbReference type="SAM" id="MobiDB-lite"/>
    </source>
</evidence>
<sequence length="570" mass="65583">MPQSPPPINHDTTTRNTSRTHPYFDKTPCDKWDVVDFCDKIYKELGYVKYNISNVHNSWRTSIQHLQNSENPKIAGTASKLRAAWVLSGAFVASWSTVRRDAYRRMPSWRPGQRYAETHIAGCLRGVLVNGILLSEPKKRPAKGQEFYQVNNEKARTTQSHQSWACYYRYQPNGASTYQDEPGTTCADSEADNDNNSRNATVDSSLDKQDSLAMEVSDTKRLQEILGCLEDSRMTLTDDKKMLLTHGNVYLQDIMLDYARRTGEVKPIHFSILDAESITTLDLVREDCEQITDCVEESPLPRFPLELLQALEKYEKANSYEHSCLIERTMSHRGDIKWIGDVSCHIVRLLENSGTIFDEDLSEGVWDCLVYPRFLDEVFCEIPELVLQRKEISLSATRYQPYSYFINEPRFDAIARRRKLSADGSSQSCYELLVLETIRKWEGELSAKWLNDFDKLVGGLRAMLCHIGELVENDPTVMKKIKVVGILQAGRRHQLLIMSCIGKDVFYLKCGHVHELPGELKDMKKLQYIFASYWKAREIVRCGVRLLEEFLQRNLEQDQKAMNILSPNFL</sequence>
<organism evidence="2 3">
    <name type="scientific">Botryotinia fuckeliana (strain T4)</name>
    <name type="common">Noble rot fungus</name>
    <name type="synonym">Botrytis cinerea</name>
    <dbReference type="NCBI Taxonomy" id="999810"/>
    <lineage>
        <taxon>Eukaryota</taxon>
        <taxon>Fungi</taxon>
        <taxon>Dikarya</taxon>
        <taxon>Ascomycota</taxon>
        <taxon>Pezizomycotina</taxon>
        <taxon>Leotiomycetes</taxon>
        <taxon>Helotiales</taxon>
        <taxon>Sclerotiniaceae</taxon>
        <taxon>Botrytis</taxon>
    </lineage>
</organism>
<name>G2YW75_BOTF4</name>
<dbReference type="InParanoid" id="G2YW75"/>
<evidence type="ECO:0000313" key="3">
    <source>
        <dbReference type="Proteomes" id="UP000008177"/>
    </source>
</evidence>
<dbReference type="Proteomes" id="UP000008177">
    <property type="component" value="Unplaced contigs"/>
</dbReference>
<proteinExistence type="predicted"/>
<gene>
    <name evidence="2" type="ORF">BofuT4_P150050.1</name>
</gene>
<dbReference type="HOGENOM" id="CLU_478160_0_0_1"/>
<feature type="compositionally biased region" description="Polar residues" evidence="1">
    <location>
        <begin position="194"/>
        <end position="204"/>
    </location>
</feature>
<evidence type="ECO:0000313" key="2">
    <source>
        <dbReference type="EMBL" id="CCD55873.1"/>
    </source>
</evidence>